<evidence type="ECO:0000259" key="1">
    <source>
        <dbReference type="Pfam" id="PF02796"/>
    </source>
</evidence>
<dbReference type="GO" id="GO:0003677">
    <property type="term" value="F:DNA binding"/>
    <property type="evidence" value="ECO:0007669"/>
    <property type="project" value="InterPro"/>
</dbReference>
<comment type="caution">
    <text evidence="2">The sequence shown here is derived from an EMBL/GenBank/DDBJ whole genome shotgun (WGS) entry which is preliminary data.</text>
</comment>
<reference evidence="2" key="2">
    <citation type="submission" date="2021-04" db="EMBL/GenBank/DDBJ databases">
        <authorList>
            <person name="Gilroy R."/>
        </authorList>
    </citation>
    <scope>NUCLEOTIDE SEQUENCE</scope>
    <source>
        <strain evidence="2">F6-686</strain>
    </source>
</reference>
<protein>
    <submittedName>
        <fullName evidence="2">Helix-turn-helix domain-containing protein</fullName>
    </submittedName>
</protein>
<evidence type="ECO:0000313" key="2">
    <source>
        <dbReference type="EMBL" id="MBU3829269.1"/>
    </source>
</evidence>
<dbReference type="InterPro" id="IPR006120">
    <property type="entry name" value="Resolvase_HTH_dom"/>
</dbReference>
<proteinExistence type="predicted"/>
<dbReference type="Gene3D" id="1.10.10.60">
    <property type="entry name" value="Homeodomain-like"/>
    <property type="match status" value="1"/>
</dbReference>
<dbReference type="AlphaFoldDB" id="A0A9E2KSH5"/>
<sequence length="74" mass="8817">MKFKIGNFNFEFWRDKPINKKKGGRPRIKVPVDEIVKLYDEGKSVRQLAEIYHVSKSTISNIVRNPQKYHIEEK</sequence>
<dbReference type="EMBL" id="JAHLFT010000124">
    <property type="protein sequence ID" value="MBU3829269.1"/>
    <property type="molecule type" value="Genomic_DNA"/>
</dbReference>
<dbReference type="Proteomes" id="UP000823844">
    <property type="component" value="Unassembled WGS sequence"/>
</dbReference>
<name>A0A9E2KSH5_9LACO</name>
<dbReference type="InterPro" id="IPR009057">
    <property type="entry name" value="Homeodomain-like_sf"/>
</dbReference>
<gene>
    <name evidence="2" type="ORF">H9806_09230</name>
</gene>
<accession>A0A9E2KSH5</accession>
<dbReference type="Pfam" id="PF02796">
    <property type="entry name" value="HTH_7"/>
    <property type="match status" value="1"/>
</dbReference>
<organism evidence="2 3">
    <name type="scientific">Candidatus Lactobacillus pullistercoris</name>
    <dbReference type="NCBI Taxonomy" id="2838636"/>
    <lineage>
        <taxon>Bacteria</taxon>
        <taxon>Bacillati</taxon>
        <taxon>Bacillota</taxon>
        <taxon>Bacilli</taxon>
        <taxon>Lactobacillales</taxon>
        <taxon>Lactobacillaceae</taxon>
        <taxon>Lactobacillus</taxon>
    </lineage>
</organism>
<evidence type="ECO:0000313" key="3">
    <source>
        <dbReference type="Proteomes" id="UP000823844"/>
    </source>
</evidence>
<dbReference type="GO" id="GO:0000150">
    <property type="term" value="F:DNA strand exchange activity"/>
    <property type="evidence" value="ECO:0007669"/>
    <property type="project" value="InterPro"/>
</dbReference>
<reference evidence="2" key="1">
    <citation type="journal article" date="2021" name="PeerJ">
        <title>Extensive microbial diversity within the chicken gut microbiome revealed by metagenomics and culture.</title>
        <authorList>
            <person name="Gilroy R."/>
            <person name="Ravi A."/>
            <person name="Getino M."/>
            <person name="Pursley I."/>
            <person name="Horton D.L."/>
            <person name="Alikhan N.F."/>
            <person name="Baker D."/>
            <person name="Gharbi K."/>
            <person name="Hall N."/>
            <person name="Watson M."/>
            <person name="Adriaenssens E.M."/>
            <person name="Foster-Nyarko E."/>
            <person name="Jarju S."/>
            <person name="Secka A."/>
            <person name="Antonio M."/>
            <person name="Oren A."/>
            <person name="Chaudhuri R.R."/>
            <person name="La Ragione R."/>
            <person name="Hildebrand F."/>
            <person name="Pallen M.J."/>
        </authorList>
    </citation>
    <scope>NUCLEOTIDE SEQUENCE</scope>
    <source>
        <strain evidence="2">F6-686</strain>
    </source>
</reference>
<feature type="domain" description="Resolvase HTH" evidence="1">
    <location>
        <begin position="24"/>
        <end position="59"/>
    </location>
</feature>
<dbReference type="SUPFAM" id="SSF46689">
    <property type="entry name" value="Homeodomain-like"/>
    <property type="match status" value="1"/>
</dbReference>